<dbReference type="STRING" id="1921803.NIES593_11035"/>
<dbReference type="Gene3D" id="2.40.10.10">
    <property type="entry name" value="Trypsin-like serine proteases"/>
    <property type="match status" value="2"/>
</dbReference>
<sequence length="243" mass="26317">MLSLPRFFPPFVAFIAVAIYLPLKKFTAFASVPELKKAAQTITVRIEGTARGSGVIVERRGQTYTVLTNAHVLQPTGSYGIVAPDGKCYSIKSDTIRQLPELDLAIFLFSSTIPYAIAQLGNPTQLSPGQTVYVGGWANSGGKLHSRVFFTSQGQLTEIDSQLPAGYSLSYTNLVRVGMSGGPILDQQGRLVGINGLIRLNSDDEIVGSGIKIDQFQRWHSQVIKTIPDPSASAIACPRRYTN</sequence>
<reference evidence="1 2" key="1">
    <citation type="submission" date="2016-11" db="EMBL/GenBank/DDBJ databases">
        <title>Draft Genome Sequences of Nine Cyanobacterial Strains from Diverse Habitats.</title>
        <authorList>
            <person name="Zhu T."/>
            <person name="Hou S."/>
            <person name="Lu X."/>
            <person name="Hess W.R."/>
        </authorList>
    </citation>
    <scope>NUCLEOTIDE SEQUENCE [LARGE SCALE GENOMIC DNA]</scope>
    <source>
        <strain evidence="1 2">NIES-593</strain>
    </source>
</reference>
<dbReference type="OrthoDB" id="467315at2"/>
<dbReference type="Proteomes" id="UP000186868">
    <property type="component" value="Unassembled WGS sequence"/>
</dbReference>
<comment type="caution">
    <text evidence="1">The sequence shown here is derived from an EMBL/GenBank/DDBJ whole genome shotgun (WGS) entry which is preliminary data.</text>
</comment>
<keyword evidence="2" id="KW-1185">Reference proteome</keyword>
<dbReference type="RefSeq" id="WP_073599627.1">
    <property type="nucleotide sequence ID" value="NZ_MRCB01000011.1"/>
</dbReference>
<dbReference type="InterPro" id="IPR043504">
    <property type="entry name" value="Peptidase_S1_PA_chymotrypsin"/>
</dbReference>
<dbReference type="PANTHER" id="PTHR43019">
    <property type="entry name" value="SERINE ENDOPROTEASE DEGS"/>
    <property type="match status" value="1"/>
</dbReference>
<proteinExistence type="predicted"/>
<evidence type="ECO:0000313" key="1">
    <source>
        <dbReference type="EMBL" id="OKH22993.1"/>
    </source>
</evidence>
<dbReference type="InterPro" id="IPR009003">
    <property type="entry name" value="Peptidase_S1_PA"/>
</dbReference>
<name>A0A1U7HHD2_9CYAN</name>
<organism evidence="1 2">
    <name type="scientific">Hydrococcus rivularis NIES-593</name>
    <dbReference type="NCBI Taxonomy" id="1921803"/>
    <lineage>
        <taxon>Bacteria</taxon>
        <taxon>Bacillati</taxon>
        <taxon>Cyanobacteriota</taxon>
        <taxon>Cyanophyceae</taxon>
        <taxon>Pleurocapsales</taxon>
        <taxon>Hydrococcaceae</taxon>
        <taxon>Hydrococcus</taxon>
    </lineage>
</organism>
<protein>
    <submittedName>
        <fullName evidence="1">Trypsin</fullName>
    </submittedName>
</protein>
<dbReference type="SUPFAM" id="SSF50494">
    <property type="entry name" value="Trypsin-like serine proteases"/>
    <property type="match status" value="1"/>
</dbReference>
<gene>
    <name evidence="1" type="ORF">NIES593_11035</name>
</gene>
<evidence type="ECO:0000313" key="2">
    <source>
        <dbReference type="Proteomes" id="UP000186868"/>
    </source>
</evidence>
<dbReference type="EMBL" id="MRCB01000011">
    <property type="protein sequence ID" value="OKH22993.1"/>
    <property type="molecule type" value="Genomic_DNA"/>
</dbReference>
<accession>A0A1U7HHD2</accession>
<dbReference type="Pfam" id="PF13365">
    <property type="entry name" value="Trypsin_2"/>
    <property type="match status" value="1"/>
</dbReference>
<dbReference type="AlphaFoldDB" id="A0A1U7HHD2"/>